<name>C8W615_DESAS</name>
<dbReference type="CDD" id="cd00090">
    <property type="entry name" value="HTH_ARSR"/>
    <property type="match status" value="1"/>
</dbReference>
<dbReference type="eggNOG" id="COG0640">
    <property type="taxonomic scope" value="Bacteria"/>
</dbReference>
<dbReference type="PANTHER" id="PTHR33154">
    <property type="entry name" value="TRANSCRIPTIONAL REGULATOR, ARSR FAMILY"/>
    <property type="match status" value="1"/>
</dbReference>
<reference evidence="5 6" key="1">
    <citation type="journal article" date="2009" name="Stand. Genomic Sci.">
        <title>Complete genome sequence of Desulfotomaculum acetoxidans type strain (5575).</title>
        <authorList>
            <person name="Spring S."/>
            <person name="Lapidus A."/>
            <person name="Schroder M."/>
            <person name="Gleim D."/>
            <person name="Sims D."/>
            <person name="Meincke L."/>
            <person name="Glavina Del Rio T."/>
            <person name="Tice H."/>
            <person name="Copeland A."/>
            <person name="Cheng J.F."/>
            <person name="Lucas S."/>
            <person name="Chen F."/>
            <person name="Nolan M."/>
            <person name="Bruce D."/>
            <person name="Goodwin L."/>
            <person name="Pitluck S."/>
            <person name="Ivanova N."/>
            <person name="Mavromatis K."/>
            <person name="Mikhailova N."/>
            <person name="Pati A."/>
            <person name="Chen A."/>
            <person name="Palaniappan K."/>
            <person name="Land M."/>
            <person name="Hauser L."/>
            <person name="Chang Y.J."/>
            <person name="Jeffries C.D."/>
            <person name="Chain P."/>
            <person name="Saunders E."/>
            <person name="Brettin T."/>
            <person name="Detter J.C."/>
            <person name="Goker M."/>
            <person name="Bristow J."/>
            <person name="Eisen J.A."/>
            <person name="Markowitz V."/>
            <person name="Hugenholtz P."/>
            <person name="Kyrpides N.C."/>
            <person name="Klenk H.P."/>
            <person name="Han C."/>
        </authorList>
    </citation>
    <scope>NUCLEOTIDE SEQUENCE [LARGE SCALE GENOMIC DNA]</scope>
    <source>
        <strain evidence="6">ATCC 49208 / DSM 771 / VKM B-1644</strain>
    </source>
</reference>
<dbReference type="KEGG" id="dae:Dtox_0550"/>
<dbReference type="InterPro" id="IPR001845">
    <property type="entry name" value="HTH_ArsR_DNA-bd_dom"/>
</dbReference>
<evidence type="ECO:0000313" key="5">
    <source>
        <dbReference type="EMBL" id="ACV61470.1"/>
    </source>
</evidence>
<organism evidence="5 6">
    <name type="scientific">Desulfofarcimen acetoxidans (strain ATCC 49208 / DSM 771 / KCTC 5769 / VKM B-1644 / 5575)</name>
    <name type="common">Desulfotomaculum acetoxidans</name>
    <dbReference type="NCBI Taxonomy" id="485916"/>
    <lineage>
        <taxon>Bacteria</taxon>
        <taxon>Bacillati</taxon>
        <taxon>Bacillota</taxon>
        <taxon>Clostridia</taxon>
        <taxon>Eubacteriales</taxon>
        <taxon>Peptococcaceae</taxon>
        <taxon>Desulfofarcimen</taxon>
    </lineage>
</organism>
<dbReference type="SMART" id="SM00418">
    <property type="entry name" value="HTH_ARSR"/>
    <property type="match status" value="1"/>
</dbReference>
<dbReference type="AlphaFoldDB" id="C8W615"/>
<dbReference type="GO" id="GO:0003700">
    <property type="term" value="F:DNA-binding transcription factor activity"/>
    <property type="evidence" value="ECO:0007669"/>
    <property type="project" value="InterPro"/>
</dbReference>
<dbReference type="GO" id="GO:0003677">
    <property type="term" value="F:DNA binding"/>
    <property type="evidence" value="ECO:0007669"/>
    <property type="project" value="UniProtKB-KW"/>
</dbReference>
<dbReference type="RefSeq" id="WP_015756189.1">
    <property type="nucleotide sequence ID" value="NC_013216.1"/>
</dbReference>
<keyword evidence="2" id="KW-0238">DNA-binding</keyword>
<evidence type="ECO:0000259" key="4">
    <source>
        <dbReference type="PROSITE" id="PS50987"/>
    </source>
</evidence>
<keyword evidence="6" id="KW-1185">Reference proteome</keyword>
<proteinExistence type="predicted"/>
<evidence type="ECO:0000256" key="2">
    <source>
        <dbReference type="ARBA" id="ARBA00023125"/>
    </source>
</evidence>
<protein>
    <submittedName>
        <fullName evidence="5">Putative transcriptional regulator, ArsR family</fullName>
    </submittedName>
</protein>
<gene>
    <name evidence="5" type="ordered locus">Dtox_0550</name>
</gene>
<dbReference type="Proteomes" id="UP000002217">
    <property type="component" value="Chromosome"/>
</dbReference>
<keyword evidence="3" id="KW-0804">Transcription</keyword>
<dbReference type="PROSITE" id="PS50987">
    <property type="entry name" value="HTH_ARSR_2"/>
    <property type="match status" value="1"/>
</dbReference>
<dbReference type="Pfam" id="PF01022">
    <property type="entry name" value="HTH_5"/>
    <property type="match status" value="1"/>
</dbReference>
<keyword evidence="1" id="KW-0805">Transcription regulation</keyword>
<dbReference type="InterPro" id="IPR036388">
    <property type="entry name" value="WH-like_DNA-bd_sf"/>
</dbReference>
<sequence length="119" mass="13205">MEISMENLAIIFKALSNKNRLIIFHELLHREGLHLGLGSESCCGQHNKGNCCIGELGKKVQLAPSTISHHIKELKNAGLIDISREGNFLYCSVNFANWSKVLSFFSSCQPGQGDSHQHK</sequence>
<evidence type="ECO:0000256" key="3">
    <source>
        <dbReference type="ARBA" id="ARBA00023163"/>
    </source>
</evidence>
<feature type="domain" description="HTH arsR-type" evidence="4">
    <location>
        <begin position="1"/>
        <end position="113"/>
    </location>
</feature>
<evidence type="ECO:0000256" key="1">
    <source>
        <dbReference type="ARBA" id="ARBA00023015"/>
    </source>
</evidence>
<dbReference type="InterPro" id="IPR036390">
    <property type="entry name" value="WH_DNA-bd_sf"/>
</dbReference>
<dbReference type="OrthoDB" id="9798835at2"/>
<dbReference type="PANTHER" id="PTHR33154:SF33">
    <property type="entry name" value="TRANSCRIPTIONAL REPRESSOR SDPR"/>
    <property type="match status" value="1"/>
</dbReference>
<dbReference type="SUPFAM" id="SSF46785">
    <property type="entry name" value="Winged helix' DNA-binding domain"/>
    <property type="match status" value="1"/>
</dbReference>
<dbReference type="InterPro" id="IPR051081">
    <property type="entry name" value="HTH_MetalResp_TranReg"/>
</dbReference>
<dbReference type="HOGENOM" id="CLU_097806_3_2_9"/>
<dbReference type="Gene3D" id="1.10.10.10">
    <property type="entry name" value="Winged helix-like DNA-binding domain superfamily/Winged helix DNA-binding domain"/>
    <property type="match status" value="1"/>
</dbReference>
<accession>C8W615</accession>
<evidence type="ECO:0000313" key="6">
    <source>
        <dbReference type="Proteomes" id="UP000002217"/>
    </source>
</evidence>
<dbReference type="STRING" id="485916.Dtox_0550"/>
<dbReference type="InterPro" id="IPR011991">
    <property type="entry name" value="ArsR-like_HTH"/>
</dbReference>
<dbReference type="EMBL" id="CP001720">
    <property type="protein sequence ID" value="ACV61470.1"/>
    <property type="molecule type" value="Genomic_DNA"/>
</dbReference>